<dbReference type="STRING" id="988480.A0A075AXQ5"/>
<gene>
    <name evidence="11" type="ORF">O9G_001253</name>
</gene>
<dbReference type="Pfam" id="PF00153">
    <property type="entry name" value="Mito_carr"/>
    <property type="match status" value="3"/>
</dbReference>
<dbReference type="Gene3D" id="1.50.40.10">
    <property type="entry name" value="Mitochondrial carrier domain"/>
    <property type="match status" value="1"/>
</dbReference>
<keyword evidence="3 10" id="KW-0813">Transport</keyword>
<accession>A0A075AXQ5</accession>
<dbReference type="PANTHER" id="PTHR45624">
    <property type="entry name" value="MITOCHONDRIAL BASIC AMINO ACIDS TRANSPORTER-RELATED"/>
    <property type="match status" value="1"/>
</dbReference>
<feature type="repeat" description="Solcar" evidence="9">
    <location>
        <begin position="198"/>
        <end position="286"/>
    </location>
</feature>
<keyword evidence="7" id="KW-0496">Mitochondrion</keyword>
<sequence length="290" mass="32119">MNEENSATRYLKDFSAGWFGGIVQVLVGQPFDTVKVRMQSNPDLYPSTMSCIKNTFKNEGALAFYKGSSTPLIGIGACVSIQFGALEAMKRVFGGKDLTLSQLYVAGGISGLSNSIASTPVEHIRIRLQVQAKNSELYRGSIDAIQKIYKSHGFNGLYKGHCITMIREFFGYGIYFAAYEKIINRFIKFYNVNSRTDLSSWQVILAGGTSGVILWTFLYPVDLIKSCIQTDGFGKNAKYSSSLNCFSTIVKQGGYSALYRGFVPCILRAFPVNAMTFMAFEFAMNIMGRL</sequence>
<evidence type="ECO:0000256" key="9">
    <source>
        <dbReference type="PROSITE-ProRule" id="PRU00282"/>
    </source>
</evidence>
<dbReference type="SUPFAM" id="SSF103506">
    <property type="entry name" value="Mitochondrial carrier"/>
    <property type="match status" value="1"/>
</dbReference>
<evidence type="ECO:0000313" key="12">
    <source>
        <dbReference type="Proteomes" id="UP000030755"/>
    </source>
</evidence>
<dbReference type="InterPro" id="IPR023395">
    <property type="entry name" value="MCP_dom_sf"/>
</dbReference>
<comment type="subcellular location">
    <subcellularLocation>
        <location evidence="1">Mitochondrion membrane</location>
        <topology evidence="1">Multi-pass membrane protein</topology>
    </subcellularLocation>
</comment>
<evidence type="ECO:0000256" key="1">
    <source>
        <dbReference type="ARBA" id="ARBA00004225"/>
    </source>
</evidence>
<evidence type="ECO:0000256" key="6">
    <source>
        <dbReference type="ARBA" id="ARBA00022989"/>
    </source>
</evidence>
<reference evidence="11 12" key="1">
    <citation type="journal article" date="2013" name="Curr. Biol.">
        <title>Shared signatures of parasitism and phylogenomics unite Cryptomycota and microsporidia.</title>
        <authorList>
            <person name="James T.Y."/>
            <person name="Pelin A."/>
            <person name="Bonen L."/>
            <person name="Ahrendt S."/>
            <person name="Sain D."/>
            <person name="Corradi N."/>
            <person name="Stajich J.E."/>
        </authorList>
    </citation>
    <scope>NUCLEOTIDE SEQUENCE [LARGE SCALE GENOMIC DNA]</scope>
    <source>
        <strain evidence="11 12">CSF55</strain>
    </source>
</reference>
<keyword evidence="8 9" id="KW-0472">Membrane</keyword>
<name>A0A075AXQ5_ROZAC</name>
<comment type="similarity">
    <text evidence="2 10">Belongs to the mitochondrial carrier (TC 2.A.29) family.</text>
</comment>
<proteinExistence type="inferred from homology"/>
<dbReference type="EMBL" id="KE561054">
    <property type="protein sequence ID" value="EPZ33502.1"/>
    <property type="molecule type" value="Genomic_DNA"/>
</dbReference>
<protein>
    <submittedName>
        <fullName evidence="11">Mitochondrial substrate/solute carrier domain-containing protein</fullName>
    </submittedName>
</protein>
<evidence type="ECO:0000256" key="10">
    <source>
        <dbReference type="RuleBase" id="RU000488"/>
    </source>
</evidence>
<dbReference type="OMA" id="HICRLRY"/>
<dbReference type="AlphaFoldDB" id="A0A075AXQ5"/>
<dbReference type="GO" id="GO:0031966">
    <property type="term" value="C:mitochondrial membrane"/>
    <property type="evidence" value="ECO:0007669"/>
    <property type="project" value="UniProtKB-SubCell"/>
</dbReference>
<feature type="repeat" description="Solcar" evidence="9">
    <location>
        <begin position="8"/>
        <end position="92"/>
    </location>
</feature>
<keyword evidence="6" id="KW-1133">Transmembrane helix</keyword>
<dbReference type="GO" id="GO:0000064">
    <property type="term" value="F:L-ornithine transmembrane transporter activity"/>
    <property type="evidence" value="ECO:0007669"/>
    <property type="project" value="TreeGrafter"/>
</dbReference>
<evidence type="ECO:0000256" key="8">
    <source>
        <dbReference type="ARBA" id="ARBA00023136"/>
    </source>
</evidence>
<evidence type="ECO:0000256" key="4">
    <source>
        <dbReference type="ARBA" id="ARBA00022692"/>
    </source>
</evidence>
<keyword evidence="4 9" id="KW-0812">Transmembrane</keyword>
<dbReference type="PROSITE" id="PS50920">
    <property type="entry name" value="SOLCAR"/>
    <property type="match status" value="3"/>
</dbReference>
<dbReference type="GO" id="GO:1990575">
    <property type="term" value="P:mitochondrial L-ornithine transmembrane transport"/>
    <property type="evidence" value="ECO:0007669"/>
    <property type="project" value="TreeGrafter"/>
</dbReference>
<dbReference type="Proteomes" id="UP000030755">
    <property type="component" value="Unassembled WGS sequence"/>
</dbReference>
<dbReference type="InterPro" id="IPR018108">
    <property type="entry name" value="MCP_transmembrane"/>
</dbReference>
<dbReference type="PRINTS" id="PR00926">
    <property type="entry name" value="MITOCARRIER"/>
</dbReference>
<dbReference type="InterPro" id="IPR002067">
    <property type="entry name" value="MCP"/>
</dbReference>
<keyword evidence="12" id="KW-1185">Reference proteome</keyword>
<dbReference type="InterPro" id="IPR050567">
    <property type="entry name" value="Mitochondrial_Carrier"/>
</dbReference>
<evidence type="ECO:0000313" key="11">
    <source>
        <dbReference type="EMBL" id="EPZ33502.1"/>
    </source>
</evidence>
<evidence type="ECO:0000256" key="7">
    <source>
        <dbReference type="ARBA" id="ARBA00023128"/>
    </source>
</evidence>
<organism evidence="11 12">
    <name type="scientific">Rozella allomycis (strain CSF55)</name>
    <dbReference type="NCBI Taxonomy" id="988480"/>
    <lineage>
        <taxon>Eukaryota</taxon>
        <taxon>Fungi</taxon>
        <taxon>Fungi incertae sedis</taxon>
        <taxon>Cryptomycota</taxon>
        <taxon>Cryptomycota incertae sedis</taxon>
        <taxon>Rozella</taxon>
    </lineage>
</organism>
<dbReference type="PANTHER" id="PTHR45624:SF12">
    <property type="entry name" value="MITOCHONDRIAL ORNITHINE TRANSPORTER 1"/>
    <property type="match status" value="1"/>
</dbReference>
<evidence type="ECO:0000256" key="5">
    <source>
        <dbReference type="ARBA" id="ARBA00022737"/>
    </source>
</evidence>
<feature type="repeat" description="Solcar" evidence="9">
    <location>
        <begin position="98"/>
        <end position="185"/>
    </location>
</feature>
<keyword evidence="5" id="KW-0677">Repeat</keyword>
<dbReference type="HOGENOM" id="CLU_015166_16_2_1"/>
<evidence type="ECO:0000256" key="2">
    <source>
        <dbReference type="ARBA" id="ARBA00006375"/>
    </source>
</evidence>
<evidence type="ECO:0000256" key="3">
    <source>
        <dbReference type="ARBA" id="ARBA00022448"/>
    </source>
</evidence>
<dbReference type="OrthoDB" id="409586at2759"/>